<dbReference type="AlphaFoldDB" id="A0A8J3W7K4"/>
<evidence type="ECO:0000313" key="2">
    <source>
        <dbReference type="EMBL" id="GIH78902.1"/>
    </source>
</evidence>
<organism evidence="2 3">
    <name type="scientific">Planobispora longispora</name>
    <dbReference type="NCBI Taxonomy" id="28887"/>
    <lineage>
        <taxon>Bacteria</taxon>
        <taxon>Bacillati</taxon>
        <taxon>Actinomycetota</taxon>
        <taxon>Actinomycetes</taxon>
        <taxon>Streptosporangiales</taxon>
        <taxon>Streptosporangiaceae</taxon>
        <taxon>Planobispora</taxon>
    </lineage>
</organism>
<feature type="transmembrane region" description="Helical" evidence="1">
    <location>
        <begin position="117"/>
        <end position="135"/>
    </location>
</feature>
<feature type="transmembrane region" description="Helical" evidence="1">
    <location>
        <begin position="65"/>
        <end position="85"/>
    </location>
</feature>
<dbReference type="EMBL" id="BOOH01000044">
    <property type="protein sequence ID" value="GIH78902.1"/>
    <property type="molecule type" value="Genomic_DNA"/>
</dbReference>
<reference evidence="2 3" key="1">
    <citation type="submission" date="2021-01" db="EMBL/GenBank/DDBJ databases">
        <title>Whole genome shotgun sequence of Planobispora longispora NBRC 13918.</title>
        <authorList>
            <person name="Komaki H."/>
            <person name="Tamura T."/>
        </authorList>
    </citation>
    <scope>NUCLEOTIDE SEQUENCE [LARGE SCALE GENOMIC DNA]</scope>
    <source>
        <strain evidence="2 3">NBRC 13918</strain>
    </source>
</reference>
<sequence>MVFAGLAGIILPFIVLAGVFAAVALLPEPEQCGHFGCLQVIGHAWVGGLAAIVLAWPLLHLLRVRPAWTVALAAPVFLMPVWRLAETGVGDPITLIVLSGAIAYPFAALVTTPRLPLPWRVLPVIPFAALYLIAWV</sequence>
<keyword evidence="1" id="KW-0812">Transmembrane</keyword>
<keyword evidence="1" id="KW-0472">Membrane</keyword>
<evidence type="ECO:0000256" key="1">
    <source>
        <dbReference type="SAM" id="Phobius"/>
    </source>
</evidence>
<feature type="transmembrane region" description="Helical" evidence="1">
    <location>
        <begin position="92"/>
        <end position="111"/>
    </location>
</feature>
<feature type="transmembrane region" description="Helical" evidence="1">
    <location>
        <begin position="6"/>
        <end position="26"/>
    </location>
</feature>
<name>A0A8J3W7K4_9ACTN</name>
<comment type="caution">
    <text evidence="2">The sequence shown here is derived from an EMBL/GenBank/DDBJ whole genome shotgun (WGS) entry which is preliminary data.</text>
</comment>
<keyword evidence="3" id="KW-1185">Reference proteome</keyword>
<evidence type="ECO:0000313" key="3">
    <source>
        <dbReference type="Proteomes" id="UP000616724"/>
    </source>
</evidence>
<feature type="transmembrane region" description="Helical" evidence="1">
    <location>
        <begin position="38"/>
        <end position="59"/>
    </location>
</feature>
<protein>
    <submittedName>
        <fullName evidence="2">Uncharacterized protein</fullName>
    </submittedName>
</protein>
<keyword evidence="1" id="KW-1133">Transmembrane helix</keyword>
<proteinExistence type="predicted"/>
<gene>
    <name evidence="2" type="ORF">Plo01_53310</name>
</gene>
<accession>A0A8J3W7K4</accession>
<dbReference type="Proteomes" id="UP000616724">
    <property type="component" value="Unassembled WGS sequence"/>
</dbReference>